<dbReference type="Proteomes" id="UP000297245">
    <property type="component" value="Unassembled WGS sequence"/>
</dbReference>
<proteinExistence type="predicted"/>
<accession>A0A4S8KLD4</accession>
<gene>
    <name evidence="1" type="ORF">K435DRAFT_166178</name>
</gene>
<protein>
    <submittedName>
        <fullName evidence="1">Uncharacterized protein</fullName>
    </submittedName>
</protein>
<reference evidence="1 2" key="1">
    <citation type="journal article" date="2019" name="Nat. Ecol. Evol.">
        <title>Megaphylogeny resolves global patterns of mushroom evolution.</title>
        <authorList>
            <person name="Varga T."/>
            <person name="Krizsan K."/>
            <person name="Foldi C."/>
            <person name="Dima B."/>
            <person name="Sanchez-Garcia M."/>
            <person name="Sanchez-Ramirez S."/>
            <person name="Szollosi G.J."/>
            <person name="Szarkandi J.G."/>
            <person name="Papp V."/>
            <person name="Albert L."/>
            <person name="Andreopoulos W."/>
            <person name="Angelini C."/>
            <person name="Antonin V."/>
            <person name="Barry K.W."/>
            <person name="Bougher N.L."/>
            <person name="Buchanan P."/>
            <person name="Buyck B."/>
            <person name="Bense V."/>
            <person name="Catcheside P."/>
            <person name="Chovatia M."/>
            <person name="Cooper J."/>
            <person name="Damon W."/>
            <person name="Desjardin D."/>
            <person name="Finy P."/>
            <person name="Geml J."/>
            <person name="Haridas S."/>
            <person name="Hughes K."/>
            <person name="Justo A."/>
            <person name="Karasinski D."/>
            <person name="Kautmanova I."/>
            <person name="Kiss B."/>
            <person name="Kocsube S."/>
            <person name="Kotiranta H."/>
            <person name="LaButti K.M."/>
            <person name="Lechner B.E."/>
            <person name="Liimatainen K."/>
            <person name="Lipzen A."/>
            <person name="Lukacs Z."/>
            <person name="Mihaltcheva S."/>
            <person name="Morgado L.N."/>
            <person name="Niskanen T."/>
            <person name="Noordeloos M.E."/>
            <person name="Ohm R.A."/>
            <person name="Ortiz-Santana B."/>
            <person name="Ovrebo C."/>
            <person name="Racz N."/>
            <person name="Riley R."/>
            <person name="Savchenko A."/>
            <person name="Shiryaev A."/>
            <person name="Soop K."/>
            <person name="Spirin V."/>
            <person name="Szebenyi C."/>
            <person name="Tomsovsky M."/>
            <person name="Tulloss R.E."/>
            <person name="Uehling J."/>
            <person name="Grigoriev I.V."/>
            <person name="Vagvolgyi C."/>
            <person name="Papp T."/>
            <person name="Martin F.M."/>
            <person name="Miettinen O."/>
            <person name="Hibbett D.S."/>
            <person name="Nagy L.G."/>
        </authorList>
    </citation>
    <scope>NUCLEOTIDE SEQUENCE [LARGE SCALE GENOMIC DNA]</scope>
    <source>
        <strain evidence="1 2">CBS 962.96</strain>
    </source>
</reference>
<keyword evidence="2" id="KW-1185">Reference proteome</keyword>
<organism evidence="1 2">
    <name type="scientific">Dendrothele bispora (strain CBS 962.96)</name>
    <dbReference type="NCBI Taxonomy" id="1314807"/>
    <lineage>
        <taxon>Eukaryota</taxon>
        <taxon>Fungi</taxon>
        <taxon>Dikarya</taxon>
        <taxon>Basidiomycota</taxon>
        <taxon>Agaricomycotina</taxon>
        <taxon>Agaricomycetes</taxon>
        <taxon>Agaricomycetidae</taxon>
        <taxon>Agaricales</taxon>
        <taxon>Agaricales incertae sedis</taxon>
        <taxon>Dendrothele</taxon>
    </lineage>
</organism>
<dbReference type="OrthoDB" id="194468at2759"/>
<name>A0A4S8KLD4_DENBC</name>
<dbReference type="AlphaFoldDB" id="A0A4S8KLD4"/>
<sequence>MYLGRFAERFRERLLGLVLTGQWILTLGCFGVTVSMICRMGLLSANDQIEDFKQLKNQLVSRGETITTLEIAYDGSSSSSLDKIQKVMELVRGSNISVVTTLPRRSMDFG</sequence>
<dbReference type="EMBL" id="ML180990">
    <property type="protein sequence ID" value="THU76320.1"/>
    <property type="molecule type" value="Genomic_DNA"/>
</dbReference>
<evidence type="ECO:0000313" key="1">
    <source>
        <dbReference type="EMBL" id="THU76320.1"/>
    </source>
</evidence>
<dbReference type="PROSITE" id="PS51257">
    <property type="entry name" value="PROKAR_LIPOPROTEIN"/>
    <property type="match status" value="1"/>
</dbReference>
<evidence type="ECO:0000313" key="2">
    <source>
        <dbReference type="Proteomes" id="UP000297245"/>
    </source>
</evidence>